<evidence type="ECO:0000259" key="9">
    <source>
        <dbReference type="Pfam" id="PF13844"/>
    </source>
</evidence>
<dbReference type="InterPro" id="IPR019734">
    <property type="entry name" value="TPR_rpt"/>
</dbReference>
<dbReference type="Gene3D" id="3.40.50.11380">
    <property type="match status" value="1"/>
</dbReference>
<evidence type="ECO:0000313" key="11">
    <source>
        <dbReference type="Proteomes" id="UP000566813"/>
    </source>
</evidence>
<evidence type="ECO:0000313" key="10">
    <source>
        <dbReference type="EMBL" id="MBC2666823.1"/>
    </source>
</evidence>
<name>A0A7X1KMX4_9SPHN</name>
<dbReference type="RefSeq" id="WP_185665121.1">
    <property type="nucleotide sequence ID" value="NZ_JACLAW010000012.1"/>
</dbReference>
<evidence type="ECO:0000256" key="7">
    <source>
        <dbReference type="ARBA" id="ARBA00022803"/>
    </source>
</evidence>
<dbReference type="InterPro" id="IPR011990">
    <property type="entry name" value="TPR-like_helical_dom_sf"/>
</dbReference>
<dbReference type="PANTHER" id="PTHR44998">
    <property type="match status" value="1"/>
</dbReference>
<evidence type="ECO:0000256" key="2">
    <source>
        <dbReference type="ARBA" id="ARBA00005386"/>
    </source>
</evidence>
<feature type="domain" description="O-GlcNAc transferase C-terminal" evidence="9">
    <location>
        <begin position="294"/>
        <end position="455"/>
    </location>
</feature>
<reference evidence="10 11" key="1">
    <citation type="submission" date="2020-08" db="EMBL/GenBank/DDBJ databases">
        <title>The genome sequence of type strain Novosphingobium flavum NBRC 111647.</title>
        <authorList>
            <person name="Liu Y."/>
        </authorList>
    </citation>
    <scope>NUCLEOTIDE SEQUENCE [LARGE SCALE GENOMIC DNA]</scope>
    <source>
        <strain evidence="10 11">NBRC 111647</strain>
    </source>
</reference>
<feature type="repeat" description="TPR" evidence="8">
    <location>
        <begin position="80"/>
        <end position="113"/>
    </location>
</feature>
<keyword evidence="5" id="KW-0808">Transferase</keyword>
<dbReference type="GO" id="GO:0097363">
    <property type="term" value="F:protein O-acetylglucosaminyltransferase activity"/>
    <property type="evidence" value="ECO:0007669"/>
    <property type="project" value="UniProtKB-EC"/>
</dbReference>
<comment type="caution">
    <text evidence="10">The sequence shown here is derived from an EMBL/GenBank/DDBJ whole genome shotgun (WGS) entry which is preliminary data.</text>
</comment>
<comment type="similarity">
    <text evidence="2">Belongs to the glycosyltransferase 41 family. O-GlcNAc transferase subfamily.</text>
</comment>
<dbReference type="SMART" id="SM00028">
    <property type="entry name" value="TPR"/>
    <property type="match status" value="6"/>
</dbReference>
<dbReference type="Pfam" id="PF13844">
    <property type="entry name" value="Glyco_transf_41"/>
    <property type="match status" value="2"/>
</dbReference>
<comment type="pathway">
    <text evidence="1">Protein modification; protein glycosylation.</text>
</comment>
<keyword evidence="4" id="KW-0328">Glycosyltransferase</keyword>
<organism evidence="10 11">
    <name type="scientific">Novosphingobium flavum</name>
    <dbReference type="NCBI Taxonomy" id="1778672"/>
    <lineage>
        <taxon>Bacteria</taxon>
        <taxon>Pseudomonadati</taxon>
        <taxon>Pseudomonadota</taxon>
        <taxon>Alphaproteobacteria</taxon>
        <taxon>Sphingomonadales</taxon>
        <taxon>Sphingomonadaceae</taxon>
        <taxon>Novosphingobium</taxon>
    </lineage>
</organism>
<evidence type="ECO:0000256" key="5">
    <source>
        <dbReference type="ARBA" id="ARBA00022679"/>
    </source>
</evidence>
<evidence type="ECO:0000256" key="4">
    <source>
        <dbReference type="ARBA" id="ARBA00022676"/>
    </source>
</evidence>
<dbReference type="Proteomes" id="UP000566813">
    <property type="component" value="Unassembled WGS sequence"/>
</dbReference>
<dbReference type="Pfam" id="PF13432">
    <property type="entry name" value="TPR_16"/>
    <property type="match status" value="2"/>
</dbReference>
<evidence type="ECO:0000256" key="6">
    <source>
        <dbReference type="ARBA" id="ARBA00022737"/>
    </source>
</evidence>
<dbReference type="Gene3D" id="3.40.50.2000">
    <property type="entry name" value="Glycogen Phosphorylase B"/>
    <property type="match status" value="1"/>
</dbReference>
<accession>A0A7X1KMX4</accession>
<keyword evidence="11" id="KW-1185">Reference proteome</keyword>
<dbReference type="AlphaFoldDB" id="A0A7X1KMX4"/>
<sequence length="676" mass="73640">MTAPFPAVPLDVGQILAQGFTAHQQGNLAEAEARYAAILRLVPDHFDALHLSGVIAQAGGDNARAEQLIRRALKLNPTYADAWSNLGQALAGASRPLEAIKAYDRALALNPASIPARFNRGSALVDVERHAEALADFDRVIELAPTYAEAHNFRSVALCGVELFAEAIAATNRALELKPDFTEPLINRAAALRMMNRHGAAVADLTRAFAADPGFVYPRSLLATSRVAICDWTDVPQAMAMIRAERAAGGKLQGGNAWDVLALSDDPADVLMITRDTARRLVEHAGLARGAKTQPPRPRRRADGRIRIGYVSSDFGEHPVAHLINHALELHDRSRFEVHGISLMHRPGAQAERIRQACDHFHEIVALNDDQAARMIRDLGIDVAVCLNGYTAGERSGIFARRPAPVQVNFLGFAATMGADFIDYIVVDPVLAPPGADRHYSEKVVRLPQSYQPSDTTRTLSDRAMTRAEWGLPETGFVFCSFNNNFKIMPDVFAAWMRLLQQVEGSVLWLRKGQAEAMDNLKAAAAAQGVDPGRLVFAGFADLADHNARHRLADLFLDTFPYGAHTTANDALWAGLPVLTRAGQCYHSRVAASLLHAIGLPELVTASVEEYEAMALTLARDPARLADLTARLRANRDTTPLFDMPRWVADIEKAYSEMVRGSDARQKPAAIDVAAL</sequence>
<feature type="domain" description="O-GlcNAc transferase C-terminal" evidence="9">
    <location>
        <begin position="466"/>
        <end position="650"/>
    </location>
</feature>
<dbReference type="SUPFAM" id="SSF48452">
    <property type="entry name" value="TPR-like"/>
    <property type="match status" value="1"/>
</dbReference>
<keyword evidence="6" id="KW-0677">Repeat</keyword>
<dbReference type="InterPro" id="IPR029489">
    <property type="entry name" value="OGT/SEC/SPY_C"/>
</dbReference>
<evidence type="ECO:0000256" key="3">
    <source>
        <dbReference type="ARBA" id="ARBA00011970"/>
    </source>
</evidence>
<keyword evidence="7 8" id="KW-0802">TPR repeat</keyword>
<proteinExistence type="inferred from homology"/>
<feature type="repeat" description="TPR" evidence="8">
    <location>
        <begin position="114"/>
        <end position="147"/>
    </location>
</feature>
<protein>
    <recommendedName>
        <fullName evidence="3">protein O-GlcNAc transferase</fullName>
        <ecNumber evidence="3">2.4.1.255</ecNumber>
    </recommendedName>
</protein>
<gene>
    <name evidence="10" type="ORF">H7F51_14995</name>
</gene>
<dbReference type="Gene3D" id="1.25.40.10">
    <property type="entry name" value="Tetratricopeptide repeat domain"/>
    <property type="match status" value="2"/>
</dbReference>
<evidence type="ECO:0000256" key="8">
    <source>
        <dbReference type="PROSITE-ProRule" id="PRU00339"/>
    </source>
</evidence>
<dbReference type="EC" id="2.4.1.255" evidence="3"/>
<dbReference type="PROSITE" id="PS50005">
    <property type="entry name" value="TPR"/>
    <property type="match status" value="2"/>
</dbReference>
<dbReference type="SUPFAM" id="SSF53756">
    <property type="entry name" value="UDP-Glycosyltransferase/glycogen phosphorylase"/>
    <property type="match status" value="1"/>
</dbReference>
<dbReference type="PANTHER" id="PTHR44998:SF1">
    <property type="entry name" value="UDP-N-ACETYLGLUCOSAMINE--PEPTIDE N-ACETYLGLUCOSAMINYLTRANSFERASE 110 KDA SUBUNIT"/>
    <property type="match status" value="1"/>
</dbReference>
<evidence type="ECO:0000256" key="1">
    <source>
        <dbReference type="ARBA" id="ARBA00004922"/>
    </source>
</evidence>
<dbReference type="EMBL" id="JACLAW010000012">
    <property type="protein sequence ID" value="MBC2666823.1"/>
    <property type="molecule type" value="Genomic_DNA"/>
</dbReference>